<feature type="chain" id="PRO_5043717377" evidence="2">
    <location>
        <begin position="24"/>
        <end position="375"/>
    </location>
</feature>
<protein>
    <submittedName>
        <fullName evidence="3">Uncharacterized protein</fullName>
    </submittedName>
</protein>
<dbReference type="AlphaFoldDB" id="A0AAU8MSU9"/>
<evidence type="ECO:0000256" key="1">
    <source>
        <dbReference type="SAM" id="MobiDB-lite"/>
    </source>
</evidence>
<gene>
    <name evidence="3" type="ORF">ABU614_20205</name>
</gene>
<reference evidence="3" key="1">
    <citation type="submission" date="2024-06" db="EMBL/GenBank/DDBJ databases">
        <authorList>
            <person name="Li S."/>
        </authorList>
    </citation>
    <scope>NUCLEOTIDE SEQUENCE</scope>
    <source>
        <strain evidence="3">SR10</strain>
    </source>
</reference>
<keyword evidence="2" id="KW-0732">Signal</keyword>
<sequence>MKPTLLSTLCSLSLAATTAGALAATAAAPADSGPQAAQAVDQAKGDTLRADMPSALKALKAAPVAQFNAKDAAFRSCMLERHDRSGAPAPVEPDGGLSDPMVRALLASYQRYWWRSLRDVSVRPAAEKQLKTELAGLLGEAPPAEGEEAFDALNERLDAELGKRGVHAQLGRTPPLYDLLLWRAQEQRDYVVDLPGGARQPVRVFLMDDWISRGWIHYGICGAGGAGGWANADGVFAVRANYGDLQGEDYRVSLLGHESQHYADQQRWPDMPSWQLEYRAKLVELAQADQTRDTLLGKFYRSRDDNPDHPHPYSNKRVLSDVATQLGLGADADLRMADPAAVRRAAAEVLAEDTRRREADGHGAAPAKAKAAPSR</sequence>
<organism evidence="3">
    <name type="scientific">Lysobacter firmicutimachus</name>
    <dbReference type="NCBI Taxonomy" id="1792846"/>
    <lineage>
        <taxon>Bacteria</taxon>
        <taxon>Pseudomonadati</taxon>
        <taxon>Pseudomonadota</taxon>
        <taxon>Gammaproteobacteria</taxon>
        <taxon>Lysobacterales</taxon>
        <taxon>Lysobacteraceae</taxon>
        <taxon>Lysobacter</taxon>
    </lineage>
</organism>
<accession>A0AAU8MSU9</accession>
<dbReference type="EMBL" id="CP159925">
    <property type="protein sequence ID" value="XCO74667.1"/>
    <property type="molecule type" value="Genomic_DNA"/>
</dbReference>
<name>A0AAU8MSU9_9GAMM</name>
<evidence type="ECO:0000256" key="2">
    <source>
        <dbReference type="SAM" id="SignalP"/>
    </source>
</evidence>
<evidence type="ECO:0000313" key="3">
    <source>
        <dbReference type="EMBL" id="XCO74667.1"/>
    </source>
</evidence>
<feature type="compositionally biased region" description="Basic and acidic residues" evidence="1">
    <location>
        <begin position="352"/>
        <end position="361"/>
    </location>
</feature>
<dbReference type="RefSeq" id="WP_363797542.1">
    <property type="nucleotide sequence ID" value="NZ_CP159925.1"/>
</dbReference>
<proteinExistence type="predicted"/>
<feature type="region of interest" description="Disordered" evidence="1">
    <location>
        <begin position="348"/>
        <end position="375"/>
    </location>
</feature>
<feature type="signal peptide" evidence="2">
    <location>
        <begin position="1"/>
        <end position="23"/>
    </location>
</feature>
<feature type="compositionally biased region" description="Low complexity" evidence="1">
    <location>
        <begin position="364"/>
        <end position="375"/>
    </location>
</feature>